<dbReference type="GO" id="GO:0009055">
    <property type="term" value="F:electron transfer activity"/>
    <property type="evidence" value="ECO:0007669"/>
    <property type="project" value="InterPro"/>
</dbReference>
<dbReference type="AlphaFoldDB" id="A0A9D1CXZ8"/>
<dbReference type="InterPro" id="IPR029039">
    <property type="entry name" value="Flavoprotein-like_sf"/>
</dbReference>
<dbReference type="Proteomes" id="UP000886786">
    <property type="component" value="Unassembled WGS sequence"/>
</dbReference>
<dbReference type="PANTHER" id="PTHR38030:SF2">
    <property type="entry name" value="PROTOPORPHYRINOGEN IX DEHYDROGENASE [QUINONE]"/>
    <property type="match status" value="1"/>
</dbReference>
<name>A0A9D1CXZ8_9FIRM</name>
<dbReference type="GO" id="GO:0006783">
    <property type="term" value="P:heme biosynthetic process"/>
    <property type="evidence" value="ECO:0007669"/>
    <property type="project" value="TreeGrafter"/>
</dbReference>
<reference evidence="2" key="2">
    <citation type="journal article" date="2021" name="PeerJ">
        <title>Extensive microbial diversity within the chicken gut microbiome revealed by metagenomics and culture.</title>
        <authorList>
            <person name="Gilroy R."/>
            <person name="Ravi A."/>
            <person name="Getino M."/>
            <person name="Pursley I."/>
            <person name="Horton D.L."/>
            <person name="Alikhan N.F."/>
            <person name="Baker D."/>
            <person name="Gharbi K."/>
            <person name="Hall N."/>
            <person name="Watson M."/>
            <person name="Adriaenssens E.M."/>
            <person name="Foster-Nyarko E."/>
            <person name="Jarju S."/>
            <person name="Secka A."/>
            <person name="Antonio M."/>
            <person name="Oren A."/>
            <person name="Chaudhuri R.R."/>
            <person name="La Ragione R."/>
            <person name="Hildebrand F."/>
            <person name="Pallen M.J."/>
        </authorList>
    </citation>
    <scope>NUCLEOTIDE SEQUENCE</scope>
    <source>
        <strain evidence="2">CHK147-3167</strain>
    </source>
</reference>
<accession>A0A9D1CXZ8</accession>
<evidence type="ECO:0000259" key="1">
    <source>
        <dbReference type="Pfam" id="PF12724"/>
    </source>
</evidence>
<dbReference type="InterPro" id="IPR001226">
    <property type="entry name" value="Flavodoxin_CS"/>
</dbReference>
<dbReference type="SUPFAM" id="SSF52218">
    <property type="entry name" value="Flavoproteins"/>
    <property type="match status" value="1"/>
</dbReference>
<gene>
    <name evidence="2" type="ORF">IAB27_00330</name>
</gene>
<feature type="domain" description="Flavodoxin" evidence="1">
    <location>
        <begin position="4"/>
        <end position="137"/>
    </location>
</feature>
<proteinExistence type="predicted"/>
<sequence length="178" mass="20323">MNSIIIYGSHYGTTKQYAEELSKRTNIKAISFKKFNQQINDYDNIIYLGALYAGGVLGMSKTLKKLNNISNKKILIATVGLSDPTDEVNKNNIRNNIKKQIPKEVLEKAKIFHLRGGIDYSKLNFAHKTMMKLLYNAVKNLPNEKQTAEDRAMIETYNKKVNFIDFSSLDKIANEIQK</sequence>
<evidence type="ECO:0000313" key="3">
    <source>
        <dbReference type="Proteomes" id="UP000886786"/>
    </source>
</evidence>
<dbReference type="EMBL" id="DVFV01000009">
    <property type="protein sequence ID" value="HIQ90064.1"/>
    <property type="molecule type" value="Genomic_DNA"/>
</dbReference>
<dbReference type="Gene3D" id="3.40.50.360">
    <property type="match status" value="1"/>
</dbReference>
<protein>
    <recommendedName>
        <fullName evidence="1">Flavodoxin domain-containing protein</fullName>
    </recommendedName>
</protein>
<dbReference type="PANTHER" id="PTHR38030">
    <property type="entry name" value="PROTOPORPHYRINOGEN IX DEHYDROGENASE [MENAQUINONE]"/>
    <property type="match status" value="1"/>
</dbReference>
<evidence type="ECO:0000313" key="2">
    <source>
        <dbReference type="EMBL" id="HIQ90064.1"/>
    </source>
</evidence>
<dbReference type="InterPro" id="IPR026816">
    <property type="entry name" value="Flavodoxin_dom"/>
</dbReference>
<organism evidence="2 3">
    <name type="scientific">Candidatus Coprosoma intestinipullorum</name>
    <dbReference type="NCBI Taxonomy" id="2840752"/>
    <lineage>
        <taxon>Bacteria</taxon>
        <taxon>Bacillati</taxon>
        <taxon>Bacillota</taxon>
        <taxon>Bacillota incertae sedis</taxon>
        <taxon>Candidatus Coprosoma</taxon>
    </lineage>
</organism>
<dbReference type="GO" id="GO:0010181">
    <property type="term" value="F:FMN binding"/>
    <property type="evidence" value="ECO:0007669"/>
    <property type="project" value="InterPro"/>
</dbReference>
<dbReference type="GO" id="GO:0070819">
    <property type="term" value="F:menaquinone-dependent protoporphyrinogen oxidase activity"/>
    <property type="evidence" value="ECO:0007669"/>
    <property type="project" value="TreeGrafter"/>
</dbReference>
<dbReference type="PROSITE" id="PS00201">
    <property type="entry name" value="FLAVODOXIN"/>
    <property type="match status" value="1"/>
</dbReference>
<dbReference type="Pfam" id="PF12724">
    <property type="entry name" value="Flavodoxin_5"/>
    <property type="match status" value="1"/>
</dbReference>
<dbReference type="InterPro" id="IPR052200">
    <property type="entry name" value="Protoporphyrinogen_IX_DH"/>
</dbReference>
<reference evidence="2" key="1">
    <citation type="submission" date="2020-10" db="EMBL/GenBank/DDBJ databases">
        <authorList>
            <person name="Gilroy R."/>
        </authorList>
    </citation>
    <scope>NUCLEOTIDE SEQUENCE</scope>
    <source>
        <strain evidence="2">CHK147-3167</strain>
    </source>
</reference>
<comment type="caution">
    <text evidence="2">The sequence shown here is derived from an EMBL/GenBank/DDBJ whole genome shotgun (WGS) entry which is preliminary data.</text>
</comment>